<protein>
    <recommendedName>
        <fullName evidence="6">Methionyl-tRNA synthetase</fullName>
    </recommendedName>
</protein>
<evidence type="ECO:0000256" key="2">
    <source>
        <dbReference type="ARBA" id="ARBA00022741"/>
    </source>
</evidence>
<evidence type="ECO:0000313" key="4">
    <source>
        <dbReference type="EMBL" id="KKR71569.1"/>
    </source>
</evidence>
<sequence length="73" mass="8378">MSWISELDQIIEKDQPWKLSDEKLGKVLEGYVEKINKIAIALRPFLPETAEKILEQFNGPKIKSGAPLFPRIK</sequence>
<evidence type="ECO:0000256" key="3">
    <source>
        <dbReference type="ARBA" id="ARBA00022840"/>
    </source>
</evidence>
<keyword evidence="2" id="KW-0547">Nucleotide-binding</keyword>
<dbReference type="InterPro" id="IPR009080">
    <property type="entry name" value="tRNAsynth_Ia_anticodon-bd"/>
</dbReference>
<dbReference type="Gene3D" id="1.10.730.10">
    <property type="entry name" value="Isoleucyl-tRNA Synthetase, Domain 1"/>
    <property type="match status" value="1"/>
</dbReference>
<accession>A0A0G0T3H0</accession>
<dbReference type="AlphaFoldDB" id="A0A0G0T3H0"/>
<dbReference type="GO" id="GO:0006418">
    <property type="term" value="P:tRNA aminoacylation for protein translation"/>
    <property type="evidence" value="ECO:0007669"/>
    <property type="project" value="InterPro"/>
</dbReference>
<dbReference type="SUPFAM" id="SSF47323">
    <property type="entry name" value="Anticodon-binding domain of a subclass of class I aminoacyl-tRNA synthetases"/>
    <property type="match status" value="1"/>
</dbReference>
<keyword evidence="3" id="KW-0067">ATP-binding</keyword>
<gene>
    <name evidence="4" type="ORF">UU16_C0059G0005</name>
</gene>
<comment type="caution">
    <text evidence="4">The sequence shown here is derived from an EMBL/GenBank/DDBJ whole genome shotgun (WGS) entry which is preliminary data.</text>
</comment>
<dbReference type="GO" id="GO:0004812">
    <property type="term" value="F:aminoacyl-tRNA ligase activity"/>
    <property type="evidence" value="ECO:0007669"/>
    <property type="project" value="InterPro"/>
</dbReference>
<dbReference type="GO" id="GO:0005524">
    <property type="term" value="F:ATP binding"/>
    <property type="evidence" value="ECO:0007669"/>
    <property type="project" value="UniProtKB-KW"/>
</dbReference>
<proteinExistence type="predicted"/>
<evidence type="ECO:0008006" key="6">
    <source>
        <dbReference type="Google" id="ProtNLM"/>
    </source>
</evidence>
<dbReference type="EMBL" id="LBZO01000059">
    <property type="protein sequence ID" value="KKR71569.1"/>
    <property type="molecule type" value="Genomic_DNA"/>
</dbReference>
<reference evidence="4 5" key="1">
    <citation type="journal article" date="2015" name="Nature">
        <title>rRNA introns, odd ribosomes, and small enigmatic genomes across a large radiation of phyla.</title>
        <authorList>
            <person name="Brown C.T."/>
            <person name="Hug L.A."/>
            <person name="Thomas B.C."/>
            <person name="Sharon I."/>
            <person name="Castelle C.J."/>
            <person name="Singh A."/>
            <person name="Wilkins M.J."/>
            <person name="Williams K.H."/>
            <person name="Banfield J.F."/>
        </authorList>
    </citation>
    <scope>NUCLEOTIDE SEQUENCE [LARGE SCALE GENOMIC DNA]</scope>
</reference>
<evidence type="ECO:0000313" key="5">
    <source>
        <dbReference type="Proteomes" id="UP000034013"/>
    </source>
</evidence>
<keyword evidence="1" id="KW-0436">Ligase</keyword>
<organism evidence="4 5">
    <name type="scientific">Candidatus Woesebacteria bacterium GW2011_GWA2_40_7</name>
    <dbReference type="NCBI Taxonomy" id="1618562"/>
    <lineage>
        <taxon>Bacteria</taxon>
        <taxon>Candidatus Woeseibacteriota</taxon>
    </lineage>
</organism>
<dbReference type="Proteomes" id="UP000034013">
    <property type="component" value="Unassembled WGS sequence"/>
</dbReference>
<evidence type="ECO:0000256" key="1">
    <source>
        <dbReference type="ARBA" id="ARBA00022598"/>
    </source>
</evidence>
<name>A0A0G0T3H0_9BACT</name>